<keyword evidence="1" id="KW-0472">Membrane</keyword>
<dbReference type="InterPro" id="IPR052955">
    <property type="entry name" value="UPF0703_membrane_permease"/>
</dbReference>
<dbReference type="AlphaFoldDB" id="A0A2T0BFH1"/>
<protein>
    <recommendedName>
        <fullName evidence="2">DUF1980 domain-containing protein</fullName>
    </recommendedName>
</protein>
<dbReference type="OrthoDB" id="9770408at2"/>
<evidence type="ECO:0000259" key="2">
    <source>
        <dbReference type="Pfam" id="PF21537"/>
    </source>
</evidence>
<dbReference type="EMBL" id="PVXQ01000014">
    <property type="protein sequence ID" value="PRR82635.1"/>
    <property type="molecule type" value="Genomic_DNA"/>
</dbReference>
<dbReference type="PANTHER" id="PTHR40047:SF1">
    <property type="entry name" value="UPF0703 PROTEIN YCGQ"/>
    <property type="match status" value="1"/>
</dbReference>
<evidence type="ECO:0000256" key="1">
    <source>
        <dbReference type="SAM" id="Phobius"/>
    </source>
</evidence>
<organism evidence="3 4">
    <name type="scientific">Clostridium vincentii</name>
    <dbReference type="NCBI Taxonomy" id="52704"/>
    <lineage>
        <taxon>Bacteria</taxon>
        <taxon>Bacillati</taxon>
        <taxon>Bacillota</taxon>
        <taxon>Clostridia</taxon>
        <taxon>Eubacteriales</taxon>
        <taxon>Clostridiaceae</taxon>
        <taxon>Clostridium</taxon>
    </lineage>
</organism>
<dbReference type="PANTHER" id="PTHR40047">
    <property type="entry name" value="UPF0703 PROTEIN YCGQ"/>
    <property type="match status" value="1"/>
</dbReference>
<sequence>MRKINIETIIKLMVFLGLSAFYYILLVSGVVNLYVHPRILPFIKISIGFTVVISLFLILSMFKGSLIKKKKMSYAIFLIPLIMTLGMGSDAITPSLLAKSNFDIRAEISLKNKEIDHSGHDHSSESHEGTDELDTTNKKIVVEDENYMFFLNEAYNDYDEYLGKEIEITGFIYKDDSLKKDELALLRVMMVCCSADTQIVGLMCNYEGTSKLNNDNWVKVVGVIEEKASLDGVTLNIKSLEILNKPKNEYVYPY</sequence>
<gene>
    <name evidence="3" type="ORF">CLVI_16020</name>
</gene>
<reference evidence="3 4" key="1">
    <citation type="submission" date="2018-03" db="EMBL/GenBank/DDBJ databases">
        <title>Genome sequence of Clostridium vincentii DSM 10228.</title>
        <authorList>
            <person name="Poehlein A."/>
            <person name="Daniel R."/>
        </authorList>
    </citation>
    <scope>NUCLEOTIDE SEQUENCE [LARGE SCALE GENOMIC DNA]</scope>
    <source>
        <strain evidence="3 4">DSM 10228</strain>
    </source>
</reference>
<evidence type="ECO:0000313" key="3">
    <source>
        <dbReference type="EMBL" id="PRR82635.1"/>
    </source>
</evidence>
<keyword evidence="1" id="KW-1133">Transmembrane helix</keyword>
<dbReference type="NCBIfam" id="TIGR03943">
    <property type="entry name" value="TIGR03943 family putative permease subunit"/>
    <property type="match status" value="1"/>
</dbReference>
<feature type="domain" description="DUF1980" evidence="2">
    <location>
        <begin position="127"/>
        <end position="253"/>
    </location>
</feature>
<dbReference type="Pfam" id="PF21537">
    <property type="entry name" value="DUF1980_C"/>
    <property type="match status" value="1"/>
</dbReference>
<keyword evidence="1" id="KW-0812">Transmembrane</keyword>
<comment type="caution">
    <text evidence="3">The sequence shown here is derived from an EMBL/GenBank/DDBJ whole genome shotgun (WGS) entry which is preliminary data.</text>
</comment>
<feature type="transmembrane region" description="Helical" evidence="1">
    <location>
        <begin position="12"/>
        <end position="35"/>
    </location>
</feature>
<dbReference type="InterPro" id="IPR015402">
    <property type="entry name" value="DUF1980"/>
</dbReference>
<name>A0A2T0BFH1_9CLOT</name>
<keyword evidence="4" id="KW-1185">Reference proteome</keyword>
<evidence type="ECO:0000313" key="4">
    <source>
        <dbReference type="Proteomes" id="UP000239471"/>
    </source>
</evidence>
<dbReference type="RefSeq" id="WP_106059592.1">
    <property type="nucleotide sequence ID" value="NZ_PVXQ01000014.1"/>
</dbReference>
<proteinExistence type="predicted"/>
<dbReference type="InterPro" id="IPR048447">
    <property type="entry name" value="DUF1980_C"/>
</dbReference>
<feature type="transmembrane region" description="Helical" evidence="1">
    <location>
        <begin position="74"/>
        <end position="97"/>
    </location>
</feature>
<feature type="transmembrane region" description="Helical" evidence="1">
    <location>
        <begin position="41"/>
        <end position="62"/>
    </location>
</feature>
<dbReference type="Proteomes" id="UP000239471">
    <property type="component" value="Unassembled WGS sequence"/>
</dbReference>
<accession>A0A2T0BFH1</accession>